<dbReference type="SUPFAM" id="SSF56436">
    <property type="entry name" value="C-type lectin-like"/>
    <property type="match status" value="1"/>
</dbReference>
<dbReference type="InterPro" id="IPR016187">
    <property type="entry name" value="CTDL_fold"/>
</dbReference>
<organism evidence="2 3">
    <name type="scientific">Desmophyllum pertusum</name>
    <dbReference type="NCBI Taxonomy" id="174260"/>
    <lineage>
        <taxon>Eukaryota</taxon>
        <taxon>Metazoa</taxon>
        <taxon>Cnidaria</taxon>
        <taxon>Anthozoa</taxon>
        <taxon>Hexacorallia</taxon>
        <taxon>Scleractinia</taxon>
        <taxon>Caryophylliina</taxon>
        <taxon>Caryophylliidae</taxon>
        <taxon>Desmophyllum</taxon>
    </lineage>
</organism>
<dbReference type="Gene3D" id="3.10.100.10">
    <property type="entry name" value="Mannose-Binding Protein A, subunit A"/>
    <property type="match status" value="1"/>
</dbReference>
<dbReference type="InterPro" id="IPR016186">
    <property type="entry name" value="C-type_lectin-like/link_sf"/>
</dbReference>
<dbReference type="PROSITE" id="PS50041">
    <property type="entry name" value="C_TYPE_LECTIN_2"/>
    <property type="match status" value="1"/>
</dbReference>
<dbReference type="InterPro" id="IPR001304">
    <property type="entry name" value="C-type_lectin-like"/>
</dbReference>
<dbReference type="InterPro" id="IPR050111">
    <property type="entry name" value="C-type_lectin/snaclec_domain"/>
</dbReference>
<feature type="domain" description="C-type lectin" evidence="1">
    <location>
        <begin position="57"/>
        <end position="187"/>
    </location>
</feature>
<reference evidence="2" key="1">
    <citation type="submission" date="2023-01" db="EMBL/GenBank/DDBJ databases">
        <title>Genome assembly of the deep-sea coral Lophelia pertusa.</title>
        <authorList>
            <person name="Herrera S."/>
            <person name="Cordes E."/>
        </authorList>
    </citation>
    <scope>NUCLEOTIDE SEQUENCE</scope>
    <source>
        <strain evidence="2">USNM1676648</strain>
        <tissue evidence="2">Polyp</tissue>
    </source>
</reference>
<dbReference type="Proteomes" id="UP001163046">
    <property type="component" value="Unassembled WGS sequence"/>
</dbReference>
<evidence type="ECO:0000313" key="3">
    <source>
        <dbReference type="Proteomes" id="UP001163046"/>
    </source>
</evidence>
<dbReference type="PANTHER" id="PTHR22803">
    <property type="entry name" value="MANNOSE, PHOSPHOLIPASE, LECTIN RECEPTOR RELATED"/>
    <property type="match status" value="1"/>
</dbReference>
<evidence type="ECO:0000259" key="1">
    <source>
        <dbReference type="PROSITE" id="PS50041"/>
    </source>
</evidence>
<dbReference type="Pfam" id="PF00059">
    <property type="entry name" value="Lectin_C"/>
    <property type="match status" value="1"/>
</dbReference>
<accession>A0A9W9YVN2</accession>
<dbReference type="AlphaFoldDB" id="A0A9W9YVN2"/>
<dbReference type="SMART" id="SM00034">
    <property type="entry name" value="CLECT"/>
    <property type="match status" value="1"/>
</dbReference>
<proteinExistence type="predicted"/>
<name>A0A9W9YVN2_9CNID</name>
<protein>
    <submittedName>
        <fullName evidence="2">Positive regulation of myeloid dendritic cell activation</fullName>
    </submittedName>
</protein>
<dbReference type="OrthoDB" id="5983182at2759"/>
<evidence type="ECO:0000313" key="2">
    <source>
        <dbReference type="EMBL" id="KAJ7370306.1"/>
    </source>
</evidence>
<dbReference type="EMBL" id="MU826868">
    <property type="protein sequence ID" value="KAJ7370306.1"/>
    <property type="molecule type" value="Genomic_DNA"/>
</dbReference>
<keyword evidence="3" id="KW-1185">Reference proteome</keyword>
<sequence>MSKVTPRHMNICHSNPCPGKYALCQVGFTNVGFRCTCREGYPAEEYNEVFVLGTEPLCGSSYALFTAPETWNNAKAKCESLGAQLVKIESAVEDAFLKRTFLSGSSGVAYWIGLSDQVEEGKWRWTDGSLLGIYTNWGKNNPNNYDGNQNCGQIMMGTFTMGGYSFNGYDGGWNDFRCDYSLGYICEKVSP</sequence>
<comment type="caution">
    <text evidence="2">The sequence shown here is derived from an EMBL/GenBank/DDBJ whole genome shotgun (WGS) entry which is preliminary data.</text>
</comment>
<dbReference type="CDD" id="cd00037">
    <property type="entry name" value="CLECT"/>
    <property type="match status" value="1"/>
</dbReference>
<gene>
    <name evidence="2" type="primary">CLEC4D</name>
    <name evidence="2" type="ORF">OS493_033101</name>
</gene>